<reference evidence="1 2" key="1">
    <citation type="submission" date="2019-04" db="EMBL/GenBank/DDBJ databases">
        <title>Friends and foes A comparative genomics studyof 23 Aspergillus species from section Flavi.</title>
        <authorList>
            <consortium name="DOE Joint Genome Institute"/>
            <person name="Kjaerbolling I."/>
            <person name="Vesth T."/>
            <person name="Frisvad J.C."/>
            <person name="Nybo J.L."/>
            <person name="Theobald S."/>
            <person name="Kildgaard S."/>
            <person name="Isbrandt T."/>
            <person name="Kuo A."/>
            <person name="Sato A."/>
            <person name="Lyhne E.K."/>
            <person name="Kogle M.E."/>
            <person name="Wiebenga A."/>
            <person name="Kun R.S."/>
            <person name="Lubbers R.J."/>
            <person name="Makela M.R."/>
            <person name="Barry K."/>
            <person name="Chovatia M."/>
            <person name="Clum A."/>
            <person name="Daum C."/>
            <person name="Haridas S."/>
            <person name="He G."/>
            <person name="LaButti K."/>
            <person name="Lipzen A."/>
            <person name="Mondo S."/>
            <person name="Riley R."/>
            <person name="Salamov A."/>
            <person name="Simmons B.A."/>
            <person name="Magnuson J.K."/>
            <person name="Henrissat B."/>
            <person name="Mortensen U.H."/>
            <person name="Larsen T.O."/>
            <person name="Devries R.P."/>
            <person name="Grigoriev I.V."/>
            <person name="Machida M."/>
            <person name="Baker S.E."/>
            <person name="Andersen M.R."/>
        </authorList>
    </citation>
    <scope>NUCLEOTIDE SEQUENCE [LARGE SCALE GENOMIC DNA]</scope>
    <source>
        <strain evidence="1 2">CBS 763.97</strain>
    </source>
</reference>
<accession>A0A5N6ZVV6</accession>
<gene>
    <name evidence="1" type="ORF">BDV27DRAFT_133038</name>
</gene>
<keyword evidence="2" id="KW-1185">Reference proteome</keyword>
<dbReference type="AlphaFoldDB" id="A0A5N6ZVV6"/>
<dbReference type="Proteomes" id="UP000326268">
    <property type="component" value="Unassembled WGS sequence"/>
</dbReference>
<name>A0A5N6ZVV6_9EURO</name>
<sequence length="56" mass="6314">MGGGCTCLPVSNHACYGCNNLLFVILGFPLFSFCYPSQQTFSIMRGCWASMYWWGF</sequence>
<protein>
    <submittedName>
        <fullName evidence="1">Uncharacterized protein</fullName>
    </submittedName>
</protein>
<dbReference type="RefSeq" id="XP_031924494.1">
    <property type="nucleotide sequence ID" value="XM_032068001.1"/>
</dbReference>
<dbReference type="EMBL" id="ML737736">
    <property type="protein sequence ID" value="KAE8361413.1"/>
    <property type="molecule type" value="Genomic_DNA"/>
</dbReference>
<evidence type="ECO:0000313" key="2">
    <source>
        <dbReference type="Proteomes" id="UP000326268"/>
    </source>
</evidence>
<organism evidence="1 2">
    <name type="scientific">Aspergillus caelatus</name>
    <dbReference type="NCBI Taxonomy" id="61420"/>
    <lineage>
        <taxon>Eukaryota</taxon>
        <taxon>Fungi</taxon>
        <taxon>Dikarya</taxon>
        <taxon>Ascomycota</taxon>
        <taxon>Pezizomycotina</taxon>
        <taxon>Eurotiomycetes</taxon>
        <taxon>Eurotiomycetidae</taxon>
        <taxon>Eurotiales</taxon>
        <taxon>Aspergillaceae</taxon>
        <taxon>Aspergillus</taxon>
        <taxon>Aspergillus subgen. Circumdati</taxon>
    </lineage>
</organism>
<proteinExistence type="predicted"/>
<dbReference type="GeneID" id="43652447"/>
<evidence type="ECO:0000313" key="1">
    <source>
        <dbReference type="EMBL" id="KAE8361413.1"/>
    </source>
</evidence>